<reference evidence="3 4" key="1">
    <citation type="journal article" date="2016" name="Nat. Commun.">
        <title>Thousands of microbial genomes shed light on interconnected biogeochemical processes in an aquifer system.</title>
        <authorList>
            <person name="Anantharaman K."/>
            <person name="Brown C.T."/>
            <person name="Hug L.A."/>
            <person name="Sharon I."/>
            <person name="Castelle C.J."/>
            <person name="Probst A.J."/>
            <person name="Thomas B.C."/>
            <person name="Singh A."/>
            <person name="Wilkins M.J."/>
            <person name="Karaoz U."/>
            <person name="Brodie E.L."/>
            <person name="Williams K.H."/>
            <person name="Hubbard S.S."/>
            <person name="Banfield J.F."/>
        </authorList>
    </citation>
    <scope>NUCLEOTIDE SEQUENCE [LARGE SCALE GENOMIC DNA]</scope>
</reference>
<accession>A0A1F6NRM2</accession>
<dbReference type="Pfam" id="PF02384">
    <property type="entry name" value="N6_Mtase"/>
    <property type="match status" value="1"/>
</dbReference>
<dbReference type="GO" id="GO:0008170">
    <property type="term" value="F:N-methyltransferase activity"/>
    <property type="evidence" value="ECO:0007669"/>
    <property type="project" value="InterPro"/>
</dbReference>
<evidence type="ECO:0000259" key="1">
    <source>
        <dbReference type="Pfam" id="PF02384"/>
    </source>
</evidence>
<dbReference type="PANTHER" id="PTHR42998:SF1">
    <property type="entry name" value="TYPE I RESTRICTION ENZYME HINDI METHYLASE SUBUNIT"/>
    <property type="match status" value="1"/>
</dbReference>
<sequence>MEKFQLAQLIKSDGKYDLTIFSPESIDRIENNIFEKGDKLFLKCFKRNKDIQVKPEEIVRQLMLDKLINEYGYSVDLLDVEYTVNFGREKKFADIVIFNKTDKTSIYCVLEIKKHSAKDGKDQLKSYTNATGAPLAIWTNGVEINYYERLDPNYFEPLSDIPKASETIDDVKNERFTYLELMSKDRLTEERKSLKDLIQEMEDEVLSGAGVDVFEEVFKLIFTKLYDEMESADDRVNIETQYKIIKKQNQDFTDKQILEQIDNEDYRKLEFRSRGDAHHTKEVINELYKKAKSKWQGIFEQGEPLRITDENHLQICVGFLQNVKLFNSNLQVIDEAFEYLVNKSAKGEKGQYFTPRNVIDMCVYMMNPNSSEYMIDTACGSCGFTVHTLFNVWQKLVNQGKAQFANFSNQKLTSEQKDYVNKVFGIDFDEKSVRVARTLNMIAGDGKTNVLHLNTLDYTRWEEKLKDSSWAKTYLEGYYRLLDLAQNRQNPKDFNFDIVMANPPFAGDIKDSRLISNYEVAFDSKGKKSNKVSRDVLFIERNLDFLKSGGRMAIVLPQGRFNNTSDEKIRNFIMEKARLVAVVGLDGNTFKPHTGTKTSVLFIQKWDEKINPKVDDYEIFMAVSENSGKDNSGLEMYQTDEKGERKLDEHNHLIQKHDLKEIAMAFEKWAKDQKLSFWKN</sequence>
<dbReference type="Proteomes" id="UP000178349">
    <property type="component" value="Unassembled WGS sequence"/>
</dbReference>
<dbReference type="Gene3D" id="3.40.50.150">
    <property type="entry name" value="Vaccinia Virus protein VP39"/>
    <property type="match status" value="1"/>
</dbReference>
<dbReference type="InterPro" id="IPR003356">
    <property type="entry name" value="DNA_methylase_A-5"/>
</dbReference>
<dbReference type="InterPro" id="IPR052916">
    <property type="entry name" value="Type-I_RE_MTase_Subunit"/>
</dbReference>
<feature type="domain" description="Type I restriction enzyme R protein N-terminal" evidence="2">
    <location>
        <begin position="55"/>
        <end position="162"/>
    </location>
</feature>
<evidence type="ECO:0000313" key="3">
    <source>
        <dbReference type="EMBL" id="OGH86413.1"/>
    </source>
</evidence>
<keyword evidence="3" id="KW-0255">Endonuclease</keyword>
<dbReference type="AlphaFoldDB" id="A0A1F6NRM2"/>
<proteinExistence type="predicted"/>
<evidence type="ECO:0000259" key="2">
    <source>
        <dbReference type="Pfam" id="PF13588"/>
    </source>
</evidence>
<feature type="domain" description="DNA methylase adenine-specific" evidence="1">
    <location>
        <begin position="332"/>
        <end position="642"/>
    </location>
</feature>
<protein>
    <submittedName>
        <fullName evidence="3">Type I restriction endonuclease subunit M</fullName>
    </submittedName>
</protein>
<keyword evidence="3" id="KW-0378">Hydrolase</keyword>
<dbReference type="Pfam" id="PF13588">
    <property type="entry name" value="HSDR_N_2"/>
    <property type="match status" value="1"/>
</dbReference>
<dbReference type="InterPro" id="IPR029063">
    <property type="entry name" value="SAM-dependent_MTases_sf"/>
</dbReference>
<dbReference type="PANTHER" id="PTHR42998">
    <property type="entry name" value="TYPE I RESTRICTION ENZYME HINDVIIP M PROTEIN-RELATED"/>
    <property type="match status" value="1"/>
</dbReference>
<organism evidence="3 4">
    <name type="scientific">Candidatus Magasanikbacteria bacterium RIFOXYC12_FULL_33_11</name>
    <dbReference type="NCBI Taxonomy" id="1798701"/>
    <lineage>
        <taxon>Bacteria</taxon>
        <taxon>Candidatus Magasanikiibacteriota</taxon>
    </lineage>
</organism>
<name>A0A1F6NRM2_9BACT</name>
<dbReference type="InterPro" id="IPR029464">
    <property type="entry name" value="HSDR_N"/>
</dbReference>
<keyword evidence="3" id="KW-0540">Nuclease</keyword>
<dbReference type="PRINTS" id="PR00507">
    <property type="entry name" value="N12N6MTFRASE"/>
</dbReference>
<dbReference type="GO" id="GO:0003677">
    <property type="term" value="F:DNA binding"/>
    <property type="evidence" value="ECO:0007669"/>
    <property type="project" value="InterPro"/>
</dbReference>
<gene>
    <name evidence="3" type="ORF">A2493_01190</name>
</gene>
<dbReference type="SUPFAM" id="SSF53335">
    <property type="entry name" value="S-adenosyl-L-methionine-dependent methyltransferases"/>
    <property type="match status" value="1"/>
</dbReference>
<evidence type="ECO:0000313" key="4">
    <source>
        <dbReference type="Proteomes" id="UP000178349"/>
    </source>
</evidence>
<comment type="caution">
    <text evidence="3">The sequence shown here is derived from an EMBL/GenBank/DDBJ whole genome shotgun (WGS) entry which is preliminary data.</text>
</comment>
<dbReference type="EMBL" id="MFQW01000020">
    <property type="protein sequence ID" value="OGH86413.1"/>
    <property type="molecule type" value="Genomic_DNA"/>
</dbReference>
<dbReference type="GO" id="GO:0004519">
    <property type="term" value="F:endonuclease activity"/>
    <property type="evidence" value="ECO:0007669"/>
    <property type="project" value="UniProtKB-KW"/>
</dbReference>